<keyword evidence="4" id="KW-0520">NAD</keyword>
<dbReference type="Gene3D" id="3.30.1600.10">
    <property type="entry name" value="SIR2/SIRT2 'Small Domain"/>
    <property type="match status" value="1"/>
</dbReference>
<dbReference type="SUPFAM" id="SSF52467">
    <property type="entry name" value="DHS-like NAD/FAD-binding domain"/>
    <property type="match status" value="1"/>
</dbReference>
<dbReference type="PANTHER" id="PTHR11085:SF10">
    <property type="entry name" value="NAD-DEPENDENT PROTEIN DEACYLASE SIRTUIN-5, MITOCHONDRIAL-RELATED"/>
    <property type="match status" value="1"/>
</dbReference>
<dbReference type="PANTHER" id="PTHR11085">
    <property type="entry name" value="NAD-DEPENDENT PROTEIN DEACYLASE SIRTUIN-5, MITOCHONDRIAL-RELATED"/>
    <property type="match status" value="1"/>
</dbReference>
<keyword evidence="3" id="KW-0808">Transferase</keyword>
<keyword evidence="5" id="KW-0479">Metal-binding</keyword>
<organism evidence="8 9">
    <name type="scientific">Microbotryum silenes-dioicae</name>
    <dbReference type="NCBI Taxonomy" id="796604"/>
    <lineage>
        <taxon>Eukaryota</taxon>
        <taxon>Fungi</taxon>
        <taxon>Dikarya</taxon>
        <taxon>Basidiomycota</taxon>
        <taxon>Pucciniomycotina</taxon>
        <taxon>Microbotryomycetes</taxon>
        <taxon>Microbotryales</taxon>
        <taxon>Microbotryaceae</taxon>
        <taxon>Microbotryum</taxon>
    </lineage>
</organism>
<dbReference type="InterPro" id="IPR026591">
    <property type="entry name" value="Sirtuin_cat_small_dom_sf"/>
</dbReference>
<dbReference type="EMBL" id="FQNC01000012">
    <property type="protein sequence ID" value="SGY14445.1"/>
    <property type="molecule type" value="Genomic_DNA"/>
</dbReference>
<feature type="region of interest" description="Disordered" evidence="6">
    <location>
        <begin position="180"/>
        <end position="207"/>
    </location>
</feature>
<evidence type="ECO:0000256" key="6">
    <source>
        <dbReference type="SAM" id="MobiDB-lite"/>
    </source>
</evidence>
<feature type="binding site" evidence="5">
    <location>
        <position position="288"/>
    </location>
    <ligand>
        <name>Zn(2+)</name>
        <dbReference type="ChEBI" id="CHEBI:29105"/>
    </ligand>
</feature>
<dbReference type="GO" id="GO:0046872">
    <property type="term" value="F:metal ion binding"/>
    <property type="evidence" value="ECO:0007669"/>
    <property type="project" value="UniProtKB-KW"/>
</dbReference>
<evidence type="ECO:0000256" key="4">
    <source>
        <dbReference type="ARBA" id="ARBA00023027"/>
    </source>
</evidence>
<feature type="compositionally biased region" description="Low complexity" evidence="6">
    <location>
        <begin position="191"/>
        <end position="204"/>
    </location>
</feature>
<dbReference type="Gene3D" id="3.40.50.1220">
    <property type="entry name" value="TPP-binding domain"/>
    <property type="match status" value="1"/>
</dbReference>
<gene>
    <name evidence="8" type="primary">BQ5605_C010g06185</name>
    <name evidence="8" type="ORF">BQ5605_C010G06185</name>
</gene>
<proteinExistence type="inferred from homology"/>
<evidence type="ECO:0000256" key="2">
    <source>
        <dbReference type="ARBA" id="ARBA00006924"/>
    </source>
</evidence>
<feature type="binding site" evidence="5">
    <location>
        <position position="291"/>
    </location>
    <ligand>
        <name>Zn(2+)</name>
        <dbReference type="ChEBI" id="CHEBI:29105"/>
    </ligand>
</feature>
<feature type="region of interest" description="Disordered" evidence="6">
    <location>
        <begin position="1"/>
        <end position="26"/>
    </location>
</feature>
<reference evidence="8 9" key="1">
    <citation type="submission" date="2016-11" db="EMBL/GenBank/DDBJ databases">
        <authorList>
            <person name="Jaros S."/>
            <person name="Januszkiewicz K."/>
            <person name="Wedrychowicz H."/>
        </authorList>
    </citation>
    <scope>NUCLEOTIDE SEQUENCE [LARGE SCALE GENOMIC DNA]</scope>
</reference>
<comment type="similarity">
    <text evidence="2">Belongs to the sirtuin family. Class I subfamily.</text>
</comment>
<feature type="binding site" evidence="5">
    <location>
        <position position="227"/>
    </location>
    <ligand>
        <name>Zn(2+)</name>
        <dbReference type="ChEBI" id="CHEBI:29105"/>
    </ligand>
</feature>
<dbReference type="InterPro" id="IPR026590">
    <property type="entry name" value="Ssirtuin_cat_dom"/>
</dbReference>
<keyword evidence="5" id="KW-0862">Zinc</keyword>
<evidence type="ECO:0000256" key="3">
    <source>
        <dbReference type="ARBA" id="ARBA00022679"/>
    </source>
</evidence>
<dbReference type="GO" id="GO:0005739">
    <property type="term" value="C:mitochondrion"/>
    <property type="evidence" value="ECO:0007669"/>
    <property type="project" value="UniProtKB-SubCell"/>
</dbReference>
<dbReference type="Pfam" id="PF02146">
    <property type="entry name" value="SIR2"/>
    <property type="match status" value="2"/>
</dbReference>
<evidence type="ECO:0000256" key="5">
    <source>
        <dbReference type="PROSITE-ProRule" id="PRU00236"/>
    </source>
</evidence>
<keyword evidence="9" id="KW-1185">Reference proteome</keyword>
<dbReference type="Proteomes" id="UP000249464">
    <property type="component" value="Unassembled WGS sequence"/>
</dbReference>
<feature type="binding site" evidence="5">
    <location>
        <position position="230"/>
    </location>
    <ligand>
        <name>Zn(2+)</name>
        <dbReference type="ChEBI" id="CHEBI:29105"/>
    </ligand>
</feature>
<evidence type="ECO:0000313" key="8">
    <source>
        <dbReference type="EMBL" id="SGY14445.1"/>
    </source>
</evidence>
<dbReference type="GO" id="GO:0070403">
    <property type="term" value="F:NAD+ binding"/>
    <property type="evidence" value="ECO:0007669"/>
    <property type="project" value="InterPro"/>
</dbReference>
<accession>A0A2X0NTM8</accession>
<feature type="active site" description="Proton acceptor" evidence="5">
    <location>
        <position position="219"/>
    </location>
</feature>
<name>A0A2X0NTM8_9BASI</name>
<dbReference type="STRING" id="796604.A0A2X0NTM8"/>
<comment type="subcellular location">
    <subcellularLocation>
        <location evidence="1">Mitochondrion</location>
    </subcellularLocation>
</comment>
<dbReference type="InterPro" id="IPR029035">
    <property type="entry name" value="DHS-like_NAD/FAD-binding_dom"/>
</dbReference>
<evidence type="ECO:0000256" key="1">
    <source>
        <dbReference type="ARBA" id="ARBA00004173"/>
    </source>
</evidence>
<dbReference type="GO" id="GO:0017136">
    <property type="term" value="F:histone deacetylase activity, NAD-dependent"/>
    <property type="evidence" value="ECO:0007669"/>
    <property type="project" value="TreeGrafter"/>
</dbReference>
<evidence type="ECO:0000259" key="7">
    <source>
        <dbReference type="PROSITE" id="PS50305"/>
    </source>
</evidence>
<dbReference type="InterPro" id="IPR050134">
    <property type="entry name" value="NAD-dep_sirtuin_deacylases"/>
</dbReference>
<dbReference type="PROSITE" id="PS50305">
    <property type="entry name" value="SIRTUIN"/>
    <property type="match status" value="1"/>
</dbReference>
<evidence type="ECO:0000313" key="9">
    <source>
        <dbReference type="Proteomes" id="UP000249464"/>
    </source>
</evidence>
<feature type="domain" description="Deacetylase sirtuin-type" evidence="7">
    <location>
        <begin position="24"/>
        <end position="399"/>
    </location>
</feature>
<sequence>MRRSLTSHLPIRIPSLTGTPHPPAPHMELTDSTRLLIDFLKRGKGKTVVLTGAGVSTDSGIRALRLGGEGLSRIEWKLYHELATSFRGKGVAELSFIANVNFTEEQKNHRPIFYHEFIEEESKRRRYWARSYLGYPPVRVAEPNPTHYALAALQKLGHVSHLITQNVDGLHHKAYDNDPTTYLAPPPIAPPTTASATSPSGSTTEPKPLPFEPEILELHGTLRHAHCLSCQTPIGRDAFQDRLSALNPAWAEYSHDLESGKTKPILNPDGDVELGKGVRYEDFNVPACDHCGEYMMKPKVTFFGESLLPHVRDLATSWIESSTQLLVIGSSLATYSAFRLIRLSKDLDHRVGLINVGESRGDGLVDFRVGWGGGAVEVLPPVVKGLLEDGPEVEEVLKTEVEEMMRRGRIKRIGNGGTAS</sequence>
<dbReference type="InterPro" id="IPR003000">
    <property type="entry name" value="Sirtuin"/>
</dbReference>
<dbReference type="AlphaFoldDB" id="A0A2X0NTM8"/>
<protein>
    <submittedName>
        <fullName evidence="8">BQ5605_C010g06185 protein</fullName>
    </submittedName>
</protein>